<feature type="binding site" evidence="6 7">
    <location>
        <position position="134"/>
    </location>
    <ligand>
        <name>S-adenosyl-L-methionine</name>
        <dbReference type="ChEBI" id="CHEBI:59789"/>
    </ligand>
</feature>
<dbReference type="PATRIC" id="fig|926562.3.peg.2166"/>
<dbReference type="OrthoDB" id="9789043at2"/>
<keyword evidence="2 6" id="KW-0489">Methyltransferase</keyword>
<comment type="similarity">
    <text evidence="6">Belongs to the class IV-like SAM-binding methyltransferase superfamily. RNA methyltransferase TrmH family. TrmL subfamily.</text>
</comment>
<dbReference type="PANTHER" id="PTHR42971:SF1">
    <property type="entry name" value="TRNA (CYTIDINE(34)-2'-O)-METHYLTRANSFERASE"/>
    <property type="match status" value="1"/>
</dbReference>
<evidence type="ECO:0000256" key="1">
    <source>
        <dbReference type="ARBA" id="ARBA00022490"/>
    </source>
</evidence>
<dbReference type="GO" id="GO:0141102">
    <property type="term" value="F:tRNA (5-carboxymethylaminomethyluridine(34)-2'-O)-methyltransferase activity"/>
    <property type="evidence" value="ECO:0007669"/>
    <property type="project" value="RHEA"/>
</dbReference>
<dbReference type="KEGG" id="oho:Oweho_2148"/>
<comment type="catalytic activity">
    <reaction evidence="6">
        <text>cytidine(34) in tRNA + S-adenosyl-L-methionine = 2'-O-methylcytidine(34) in tRNA + S-adenosyl-L-homocysteine + H(+)</text>
        <dbReference type="Rhea" id="RHEA:43084"/>
        <dbReference type="Rhea" id="RHEA-COMP:10331"/>
        <dbReference type="Rhea" id="RHEA-COMP:10332"/>
        <dbReference type="ChEBI" id="CHEBI:15378"/>
        <dbReference type="ChEBI" id="CHEBI:57856"/>
        <dbReference type="ChEBI" id="CHEBI:59789"/>
        <dbReference type="ChEBI" id="CHEBI:74495"/>
        <dbReference type="ChEBI" id="CHEBI:82748"/>
        <dbReference type="EC" id="2.1.1.207"/>
    </reaction>
</comment>
<dbReference type="AlphaFoldDB" id="G8R455"/>
<dbReference type="CDD" id="cd18094">
    <property type="entry name" value="SpoU-like_TrmL"/>
    <property type="match status" value="1"/>
</dbReference>
<dbReference type="GO" id="GO:0003723">
    <property type="term" value="F:RNA binding"/>
    <property type="evidence" value="ECO:0007669"/>
    <property type="project" value="InterPro"/>
</dbReference>
<evidence type="ECO:0000256" key="2">
    <source>
        <dbReference type="ARBA" id="ARBA00022603"/>
    </source>
</evidence>
<dbReference type="GO" id="GO:0141098">
    <property type="term" value="F:tRNA (cytidine(34)-2'-O)-methyltransferase activity"/>
    <property type="evidence" value="ECO:0007669"/>
    <property type="project" value="RHEA"/>
</dbReference>
<evidence type="ECO:0000256" key="7">
    <source>
        <dbReference type="PIRSR" id="PIRSR029256-1"/>
    </source>
</evidence>
<keyword evidence="4 6" id="KW-0949">S-adenosyl-L-methionine</keyword>
<dbReference type="InterPro" id="IPR029028">
    <property type="entry name" value="Alpha/beta_knot_MTases"/>
</dbReference>
<evidence type="ECO:0000256" key="3">
    <source>
        <dbReference type="ARBA" id="ARBA00022679"/>
    </source>
</evidence>
<proteinExistence type="inferred from homology"/>
<feature type="binding site" evidence="6 7">
    <location>
        <position position="126"/>
    </location>
    <ligand>
        <name>S-adenosyl-L-methionine</name>
        <dbReference type="ChEBI" id="CHEBI:59789"/>
    </ligand>
</feature>
<comment type="catalytic activity">
    <reaction evidence="6">
        <text>5-carboxymethylaminomethyluridine(34) in tRNA(Leu) + S-adenosyl-L-methionine = 5-carboxymethylaminomethyl-2'-O-methyluridine(34) in tRNA(Leu) + S-adenosyl-L-homocysteine + H(+)</text>
        <dbReference type="Rhea" id="RHEA:43088"/>
        <dbReference type="Rhea" id="RHEA-COMP:10333"/>
        <dbReference type="Rhea" id="RHEA-COMP:10334"/>
        <dbReference type="ChEBI" id="CHEBI:15378"/>
        <dbReference type="ChEBI" id="CHEBI:57856"/>
        <dbReference type="ChEBI" id="CHEBI:59789"/>
        <dbReference type="ChEBI" id="CHEBI:74508"/>
        <dbReference type="ChEBI" id="CHEBI:74511"/>
        <dbReference type="EC" id="2.1.1.207"/>
    </reaction>
</comment>
<evidence type="ECO:0000256" key="5">
    <source>
        <dbReference type="ARBA" id="ARBA00022694"/>
    </source>
</evidence>
<dbReference type="RefSeq" id="WP_014202471.1">
    <property type="nucleotide sequence ID" value="NC_016599.1"/>
</dbReference>
<dbReference type="Proteomes" id="UP000005631">
    <property type="component" value="Chromosome"/>
</dbReference>
<protein>
    <recommendedName>
        <fullName evidence="6">Putative tRNA (cytidine(34)-2'-O)-methyltransferase</fullName>
        <ecNumber evidence="6">2.1.1.207</ecNumber>
    </recommendedName>
    <alternativeName>
        <fullName evidence="6">tRNA (cytidine/uridine-2'-O-)-methyltransferase</fullName>
    </alternativeName>
</protein>
<feature type="domain" description="tRNA/rRNA methyltransferase SpoU type" evidence="8">
    <location>
        <begin position="6"/>
        <end position="145"/>
    </location>
</feature>
<gene>
    <name evidence="9" type="ordered locus">Oweho_2148</name>
</gene>
<comment type="subcellular location">
    <subcellularLocation>
        <location evidence="6">Cytoplasm</location>
    </subcellularLocation>
</comment>
<name>G8R455_OWEHD</name>
<feature type="binding site" evidence="6 7">
    <location>
        <position position="105"/>
    </location>
    <ligand>
        <name>S-adenosyl-L-methionine</name>
        <dbReference type="ChEBI" id="CHEBI:59789"/>
    </ligand>
</feature>
<comment type="function">
    <text evidence="6">Could methylate the ribose at the nucleotide 34 wobble position in tRNA.</text>
</comment>
<comment type="caution">
    <text evidence="6">Lacks conserved residue(s) required for the propagation of feature annotation.</text>
</comment>
<dbReference type="Pfam" id="PF00588">
    <property type="entry name" value="SpoU_methylase"/>
    <property type="match status" value="1"/>
</dbReference>
<accession>G8R455</accession>
<dbReference type="eggNOG" id="COG0219">
    <property type="taxonomic scope" value="Bacteria"/>
</dbReference>
<sequence length="155" mass="17588">MASPHLNIVLVNPEIPNNTGNIGRLCVGSESRLHIVKPMGFEITDSRVKRAGLDYWPDLDLTIHENFEALLTKVEDPSRMFFFTTKADKAYYKTEFKAGDWLIFGKESKGLDPEMVEQFKEQLVKIPFGGKVRSFNLSNAVAMALGEGMRQFDMR</sequence>
<evidence type="ECO:0000313" key="10">
    <source>
        <dbReference type="Proteomes" id="UP000005631"/>
    </source>
</evidence>
<dbReference type="EC" id="2.1.1.207" evidence="6"/>
<dbReference type="HAMAP" id="MF_01885">
    <property type="entry name" value="tRNA_methyltr_TrmL"/>
    <property type="match status" value="1"/>
</dbReference>
<dbReference type="GO" id="GO:0002130">
    <property type="term" value="P:wobble position ribose methylation"/>
    <property type="evidence" value="ECO:0007669"/>
    <property type="project" value="TreeGrafter"/>
</dbReference>
<evidence type="ECO:0000313" key="9">
    <source>
        <dbReference type="EMBL" id="AEV33122.1"/>
    </source>
</evidence>
<keyword evidence="1 6" id="KW-0963">Cytoplasm</keyword>
<keyword evidence="5 6" id="KW-0819">tRNA processing</keyword>
<keyword evidence="3 6" id="KW-0808">Transferase</keyword>
<reference evidence="9 10" key="1">
    <citation type="journal article" date="2012" name="Stand. Genomic Sci.">
        <title>Genome sequence of the orange-pigmented seawater bacterium Owenweeksia hongkongensis type strain (UST20020801(T)).</title>
        <authorList>
            <person name="Riedel T."/>
            <person name="Held B."/>
            <person name="Nolan M."/>
            <person name="Lucas S."/>
            <person name="Lapidus A."/>
            <person name="Tice H."/>
            <person name="Del Rio T.G."/>
            <person name="Cheng J.F."/>
            <person name="Han C."/>
            <person name="Tapia R."/>
            <person name="Goodwin L.A."/>
            <person name="Pitluck S."/>
            <person name="Liolios K."/>
            <person name="Mavromatis K."/>
            <person name="Pagani I."/>
            <person name="Ivanova N."/>
            <person name="Mikhailova N."/>
            <person name="Pati A."/>
            <person name="Chen A."/>
            <person name="Palaniappan K."/>
            <person name="Rohde M."/>
            <person name="Tindall B.J."/>
            <person name="Detter J.C."/>
            <person name="Goker M."/>
            <person name="Woyke T."/>
            <person name="Bristow J."/>
            <person name="Eisen J.A."/>
            <person name="Markowitz V."/>
            <person name="Hugenholtz P."/>
            <person name="Klenk H.P."/>
            <person name="Kyrpides N.C."/>
        </authorList>
    </citation>
    <scope>NUCLEOTIDE SEQUENCE</scope>
    <source>
        <strain evidence="10">DSM 17368 / JCM 12287 / NRRL B-23963</strain>
    </source>
</reference>
<evidence type="ECO:0000256" key="6">
    <source>
        <dbReference type="HAMAP-Rule" id="MF_01885"/>
    </source>
</evidence>
<dbReference type="STRING" id="926562.Oweho_2148"/>
<evidence type="ECO:0000259" key="8">
    <source>
        <dbReference type="Pfam" id="PF00588"/>
    </source>
</evidence>
<keyword evidence="10" id="KW-1185">Reference proteome</keyword>
<dbReference type="InterPro" id="IPR016914">
    <property type="entry name" value="TrmL"/>
</dbReference>
<dbReference type="Gene3D" id="3.40.1280.10">
    <property type="match status" value="1"/>
</dbReference>
<dbReference type="HOGENOM" id="CLU_110125_0_0_10"/>
<dbReference type="PIRSF" id="PIRSF029256">
    <property type="entry name" value="SpoU_TrmH_prd"/>
    <property type="match status" value="1"/>
</dbReference>
<evidence type="ECO:0000256" key="4">
    <source>
        <dbReference type="ARBA" id="ARBA00022691"/>
    </source>
</evidence>
<dbReference type="InterPro" id="IPR029026">
    <property type="entry name" value="tRNA_m1G_MTases_N"/>
</dbReference>
<dbReference type="EMBL" id="CP003156">
    <property type="protein sequence ID" value="AEV33122.1"/>
    <property type="molecule type" value="Genomic_DNA"/>
</dbReference>
<dbReference type="InterPro" id="IPR001537">
    <property type="entry name" value="SpoU_MeTrfase"/>
</dbReference>
<dbReference type="GO" id="GO:0005737">
    <property type="term" value="C:cytoplasm"/>
    <property type="evidence" value="ECO:0007669"/>
    <property type="project" value="UniProtKB-SubCell"/>
</dbReference>
<dbReference type="SUPFAM" id="SSF75217">
    <property type="entry name" value="alpha/beta knot"/>
    <property type="match status" value="1"/>
</dbReference>
<organism evidence="9 10">
    <name type="scientific">Owenweeksia hongkongensis (strain DSM 17368 / CIP 108786 / JCM 12287 / NRRL B-23963 / UST20020801)</name>
    <dbReference type="NCBI Taxonomy" id="926562"/>
    <lineage>
        <taxon>Bacteria</taxon>
        <taxon>Pseudomonadati</taxon>
        <taxon>Bacteroidota</taxon>
        <taxon>Flavobacteriia</taxon>
        <taxon>Flavobacteriales</taxon>
        <taxon>Owenweeksiaceae</taxon>
        <taxon>Owenweeksia</taxon>
    </lineage>
</organism>
<dbReference type="PANTHER" id="PTHR42971">
    <property type="entry name" value="TRNA (CYTIDINE(34)-2'-O)-METHYLTRANSFERASE"/>
    <property type="match status" value="1"/>
</dbReference>